<name>A0ABV9PTK9_9ACTN</name>
<comment type="caution">
    <text evidence="1">The sequence shown here is derived from an EMBL/GenBank/DDBJ whole genome shotgun (WGS) entry which is preliminary data.</text>
</comment>
<reference evidence="2" key="1">
    <citation type="journal article" date="2019" name="Int. J. Syst. Evol. Microbiol.">
        <title>The Global Catalogue of Microorganisms (GCM) 10K type strain sequencing project: providing services to taxonomists for standard genome sequencing and annotation.</title>
        <authorList>
            <consortium name="The Broad Institute Genomics Platform"/>
            <consortium name="The Broad Institute Genome Sequencing Center for Infectious Disease"/>
            <person name="Wu L."/>
            <person name="Ma J."/>
        </authorList>
    </citation>
    <scope>NUCLEOTIDE SEQUENCE [LARGE SCALE GENOMIC DNA]</scope>
    <source>
        <strain evidence="2">JCM 11882</strain>
    </source>
</reference>
<organism evidence="1 2">
    <name type="scientific">Dietzia aurantiaca</name>
    <dbReference type="NCBI Taxonomy" id="983873"/>
    <lineage>
        <taxon>Bacteria</taxon>
        <taxon>Bacillati</taxon>
        <taxon>Actinomycetota</taxon>
        <taxon>Actinomycetes</taxon>
        <taxon>Mycobacteriales</taxon>
        <taxon>Dietziaceae</taxon>
        <taxon>Dietzia</taxon>
    </lineage>
</organism>
<keyword evidence="2" id="KW-1185">Reference proteome</keyword>
<dbReference type="RefSeq" id="WP_344997146.1">
    <property type="nucleotide sequence ID" value="NZ_BAABCD010000057.1"/>
</dbReference>
<accession>A0ABV9PTK9</accession>
<dbReference type="EMBL" id="JBHSHP010000061">
    <property type="protein sequence ID" value="MFC4756467.1"/>
    <property type="molecule type" value="Genomic_DNA"/>
</dbReference>
<dbReference type="Proteomes" id="UP001595836">
    <property type="component" value="Unassembled WGS sequence"/>
</dbReference>
<evidence type="ECO:0000313" key="1">
    <source>
        <dbReference type="EMBL" id="MFC4756467.1"/>
    </source>
</evidence>
<protein>
    <submittedName>
        <fullName evidence="1">Uncharacterized protein</fullName>
    </submittedName>
</protein>
<sequence>MNGQGGAMAWVSREWSGVGNAFFGKSTYPLRLAEHLTAPQRLAIIGAVLSLDLIREKQKRNS</sequence>
<evidence type="ECO:0000313" key="2">
    <source>
        <dbReference type="Proteomes" id="UP001595836"/>
    </source>
</evidence>
<gene>
    <name evidence="1" type="ORF">ACFO7U_17010</name>
</gene>
<proteinExistence type="predicted"/>